<dbReference type="OrthoDB" id="2243669at2759"/>
<keyword evidence="3 5" id="KW-1133">Transmembrane helix</keyword>
<evidence type="ECO:0000256" key="3">
    <source>
        <dbReference type="ARBA" id="ARBA00022989"/>
    </source>
</evidence>
<keyword evidence="2 5" id="KW-0812">Transmembrane</keyword>
<feature type="transmembrane region" description="Helical" evidence="5">
    <location>
        <begin position="12"/>
        <end position="32"/>
    </location>
</feature>
<gene>
    <name evidence="7" type="ORF">MUCCIDRAFT_125082</name>
</gene>
<name>A0A168MTK0_MUCCL</name>
<dbReference type="InterPro" id="IPR051572">
    <property type="entry name" value="VTC_Complex_Subunit"/>
</dbReference>
<feature type="domain" description="DUF202" evidence="6">
    <location>
        <begin position="5"/>
        <end position="65"/>
    </location>
</feature>
<evidence type="ECO:0000256" key="5">
    <source>
        <dbReference type="SAM" id="Phobius"/>
    </source>
</evidence>
<accession>A0A168MTK0</accession>
<dbReference type="VEuPathDB" id="FungiDB:MUCCIDRAFT_125082"/>
<feature type="non-terminal residue" evidence="7">
    <location>
        <position position="101"/>
    </location>
</feature>
<comment type="subcellular location">
    <subcellularLocation>
        <location evidence="1">Endomembrane system</location>
        <topology evidence="1">Multi-pass membrane protein</topology>
    </subcellularLocation>
</comment>
<dbReference type="STRING" id="747725.A0A168MTK0"/>
<dbReference type="Proteomes" id="UP000077051">
    <property type="component" value="Unassembled WGS sequence"/>
</dbReference>
<sequence length="101" mass="11631">KTEPKTFFANERTFISWLQFCALLLTVALNLLNTGDHISRVIGAVFIIIASLLSLYALARFQIRSWQLRTNKQIVRYDDVWGPTVLCILIVTALIVNFYLR</sequence>
<evidence type="ECO:0000313" key="8">
    <source>
        <dbReference type="Proteomes" id="UP000077051"/>
    </source>
</evidence>
<organism evidence="7 8">
    <name type="scientific">Mucor lusitanicus CBS 277.49</name>
    <dbReference type="NCBI Taxonomy" id="747725"/>
    <lineage>
        <taxon>Eukaryota</taxon>
        <taxon>Fungi</taxon>
        <taxon>Fungi incertae sedis</taxon>
        <taxon>Mucoromycota</taxon>
        <taxon>Mucoromycotina</taxon>
        <taxon>Mucoromycetes</taxon>
        <taxon>Mucorales</taxon>
        <taxon>Mucorineae</taxon>
        <taxon>Mucoraceae</taxon>
        <taxon>Mucor</taxon>
    </lineage>
</organism>
<proteinExistence type="predicted"/>
<feature type="transmembrane region" description="Helical" evidence="5">
    <location>
        <begin position="38"/>
        <end position="59"/>
    </location>
</feature>
<dbReference type="AlphaFoldDB" id="A0A168MTK0"/>
<dbReference type="EMBL" id="AMYB01000003">
    <property type="protein sequence ID" value="OAD05346.1"/>
    <property type="molecule type" value="Genomic_DNA"/>
</dbReference>
<protein>
    <recommendedName>
        <fullName evidence="6">DUF202 domain-containing protein</fullName>
    </recommendedName>
</protein>
<feature type="non-terminal residue" evidence="7">
    <location>
        <position position="1"/>
    </location>
</feature>
<keyword evidence="4 5" id="KW-0472">Membrane</keyword>
<evidence type="ECO:0000259" key="6">
    <source>
        <dbReference type="Pfam" id="PF02656"/>
    </source>
</evidence>
<evidence type="ECO:0000256" key="4">
    <source>
        <dbReference type="ARBA" id="ARBA00023136"/>
    </source>
</evidence>
<evidence type="ECO:0000256" key="2">
    <source>
        <dbReference type="ARBA" id="ARBA00022692"/>
    </source>
</evidence>
<dbReference type="PANTHER" id="PTHR46140">
    <property type="entry name" value="VACUOLAR TRANSPORTER CHAPERONE 1-RELATED"/>
    <property type="match status" value="1"/>
</dbReference>
<reference evidence="7 8" key="1">
    <citation type="submission" date="2015-06" db="EMBL/GenBank/DDBJ databases">
        <title>Expansion of signal transduction pathways in fungi by whole-genome duplication.</title>
        <authorList>
            <consortium name="DOE Joint Genome Institute"/>
            <person name="Corrochano L.M."/>
            <person name="Kuo A."/>
            <person name="Marcet-Houben M."/>
            <person name="Polaino S."/>
            <person name="Salamov A."/>
            <person name="Villalobos J.M."/>
            <person name="Alvarez M.I."/>
            <person name="Avalos J."/>
            <person name="Benito E.P."/>
            <person name="Benoit I."/>
            <person name="Burger G."/>
            <person name="Camino L.P."/>
            <person name="Canovas D."/>
            <person name="Cerda-Olmedo E."/>
            <person name="Cheng J.-F."/>
            <person name="Dominguez A."/>
            <person name="Elias M."/>
            <person name="Eslava A.P."/>
            <person name="Glaser F."/>
            <person name="Grimwood J."/>
            <person name="Gutierrez G."/>
            <person name="Heitman J."/>
            <person name="Henrissat B."/>
            <person name="Iturriaga E.A."/>
            <person name="Lang B.F."/>
            <person name="Lavin J.L."/>
            <person name="Lee S."/>
            <person name="Li W."/>
            <person name="Lindquist E."/>
            <person name="Lopez-Garcia S."/>
            <person name="Luque E.M."/>
            <person name="Marcos A.T."/>
            <person name="Martin J."/>
            <person name="Mccluskey K."/>
            <person name="Medina H.R."/>
            <person name="Miralles-Duran A."/>
            <person name="Miyazaki A."/>
            <person name="Munoz-Torres E."/>
            <person name="Oguiza J.A."/>
            <person name="Ohm R."/>
            <person name="Olmedo M."/>
            <person name="Orejas M."/>
            <person name="Ortiz-Castellanos L."/>
            <person name="Pisabarro A.G."/>
            <person name="Rodriguez-Romero J."/>
            <person name="Ruiz-Herrera J."/>
            <person name="Ruiz-Vazquez R."/>
            <person name="Sanz C."/>
            <person name="Schackwitz W."/>
            <person name="Schmutz J."/>
            <person name="Shahriari M."/>
            <person name="Shelest E."/>
            <person name="Silva-Franco F."/>
            <person name="Soanes D."/>
            <person name="Syed K."/>
            <person name="Tagua V.G."/>
            <person name="Talbot N.J."/>
            <person name="Thon M."/>
            <person name="De Vries R.P."/>
            <person name="Wiebenga A."/>
            <person name="Yadav J.S."/>
            <person name="Braun E.L."/>
            <person name="Baker S."/>
            <person name="Garre V."/>
            <person name="Horwitz B."/>
            <person name="Torres-Martinez S."/>
            <person name="Idnurm A."/>
            <person name="Herrera-Estrella A."/>
            <person name="Gabaldon T."/>
            <person name="Grigoriev I.V."/>
        </authorList>
    </citation>
    <scope>NUCLEOTIDE SEQUENCE [LARGE SCALE GENOMIC DNA]</scope>
    <source>
        <strain evidence="7 8">CBS 277.49</strain>
    </source>
</reference>
<dbReference type="InterPro" id="IPR003807">
    <property type="entry name" value="DUF202"/>
</dbReference>
<feature type="transmembrane region" description="Helical" evidence="5">
    <location>
        <begin position="80"/>
        <end position="100"/>
    </location>
</feature>
<comment type="caution">
    <text evidence="7">The sequence shown here is derived from an EMBL/GenBank/DDBJ whole genome shotgun (WGS) entry which is preliminary data.</text>
</comment>
<evidence type="ECO:0000313" key="7">
    <source>
        <dbReference type="EMBL" id="OAD05346.1"/>
    </source>
</evidence>
<keyword evidence="8" id="KW-1185">Reference proteome</keyword>
<dbReference type="PANTHER" id="PTHR46140:SF1">
    <property type="entry name" value="VACUOLAR TRANSPORTER CHAPERONE COMPLEX SUBUNIT 4-RELATED"/>
    <property type="match status" value="1"/>
</dbReference>
<evidence type="ECO:0000256" key="1">
    <source>
        <dbReference type="ARBA" id="ARBA00004127"/>
    </source>
</evidence>
<dbReference type="GO" id="GO:0012505">
    <property type="term" value="C:endomembrane system"/>
    <property type="evidence" value="ECO:0007669"/>
    <property type="project" value="UniProtKB-SubCell"/>
</dbReference>
<dbReference type="Pfam" id="PF02656">
    <property type="entry name" value="DUF202"/>
    <property type="match status" value="1"/>
</dbReference>